<keyword evidence="7" id="KW-1185">Reference proteome</keyword>
<keyword evidence="2" id="KW-0677">Repeat</keyword>
<comment type="similarity">
    <text evidence="1">Belongs to the filamin family.</text>
</comment>
<feature type="repeat" description="Filamin" evidence="4">
    <location>
        <begin position="1127"/>
        <end position="1221"/>
    </location>
</feature>
<dbReference type="GO" id="GO:0051015">
    <property type="term" value="F:actin filament binding"/>
    <property type="evidence" value="ECO:0007669"/>
    <property type="project" value="InterPro"/>
</dbReference>
<protein>
    <recommendedName>
        <fullName evidence="5">Calponin-homology (CH) domain-containing protein</fullName>
    </recommendedName>
</protein>
<dbReference type="PROSITE" id="PS50021">
    <property type="entry name" value="CH"/>
    <property type="match status" value="2"/>
</dbReference>
<feature type="repeat" description="Filamin" evidence="4">
    <location>
        <begin position="1222"/>
        <end position="1319"/>
    </location>
</feature>
<dbReference type="InterPro" id="IPR013783">
    <property type="entry name" value="Ig-like_fold"/>
</dbReference>
<evidence type="ECO:0000256" key="3">
    <source>
        <dbReference type="ARBA" id="ARBA00023203"/>
    </source>
</evidence>
<dbReference type="GeneTree" id="ENSGT00940000156286"/>
<dbReference type="PROSITE" id="PS50194">
    <property type="entry name" value="FILAMIN_REPEAT"/>
    <property type="match status" value="13"/>
</dbReference>
<dbReference type="SMART" id="SM00033">
    <property type="entry name" value="CH"/>
    <property type="match status" value="2"/>
</dbReference>
<dbReference type="FunFam" id="1.10.418.10:FF:000008">
    <property type="entry name" value="Filamin-B isoform C"/>
    <property type="match status" value="1"/>
</dbReference>
<feature type="repeat" description="Filamin" evidence="4">
    <location>
        <begin position="1320"/>
        <end position="1412"/>
    </location>
</feature>
<evidence type="ECO:0000256" key="4">
    <source>
        <dbReference type="PROSITE-ProRule" id="PRU00087"/>
    </source>
</evidence>
<evidence type="ECO:0000256" key="1">
    <source>
        <dbReference type="ARBA" id="ARBA00009238"/>
    </source>
</evidence>
<reference evidence="6" key="1">
    <citation type="submission" date="2025-08" db="UniProtKB">
        <authorList>
            <consortium name="Ensembl"/>
        </authorList>
    </citation>
    <scope>IDENTIFICATION</scope>
</reference>
<feature type="repeat" description="Filamin" evidence="4">
    <location>
        <begin position="737"/>
        <end position="839"/>
    </location>
</feature>
<dbReference type="InterPro" id="IPR001589">
    <property type="entry name" value="Actinin_actin-bd_CS"/>
</dbReference>
<evidence type="ECO:0000313" key="6">
    <source>
        <dbReference type="Ensembl" id="ENSEBUP00000000045.1"/>
    </source>
</evidence>
<feature type="repeat" description="Filamin" evidence="4">
    <location>
        <begin position="939"/>
        <end position="1033"/>
    </location>
</feature>
<dbReference type="Gene3D" id="1.10.418.10">
    <property type="entry name" value="Calponin-like domain"/>
    <property type="match status" value="2"/>
</dbReference>
<dbReference type="SUPFAM" id="SSF47576">
    <property type="entry name" value="Calponin-homology domain, CH-domain"/>
    <property type="match status" value="1"/>
</dbReference>
<dbReference type="InterPro" id="IPR001298">
    <property type="entry name" value="Filamin/ABP280_rpt"/>
</dbReference>
<dbReference type="InterPro" id="IPR044801">
    <property type="entry name" value="Filamin"/>
</dbReference>
<dbReference type="Ensembl" id="ENSEBUT00000000334.1">
    <property type="protein sequence ID" value="ENSEBUP00000000045.1"/>
    <property type="gene ID" value="ENSEBUG00000000295.1"/>
</dbReference>
<dbReference type="InterPro" id="IPR001715">
    <property type="entry name" value="CH_dom"/>
</dbReference>
<keyword evidence="3" id="KW-0009">Actin-binding</keyword>
<dbReference type="SUPFAM" id="SSF81296">
    <property type="entry name" value="E set domains"/>
    <property type="match status" value="13"/>
</dbReference>
<dbReference type="PROSITE" id="PS00020">
    <property type="entry name" value="ACTININ_2"/>
    <property type="match status" value="1"/>
</dbReference>
<accession>A0A8C4N1K7</accession>
<dbReference type="Pfam" id="PF00307">
    <property type="entry name" value="CH"/>
    <property type="match status" value="2"/>
</dbReference>
<dbReference type="Gene3D" id="2.60.40.10">
    <property type="entry name" value="Immunoglobulins"/>
    <property type="match status" value="13"/>
</dbReference>
<dbReference type="Proteomes" id="UP000694388">
    <property type="component" value="Unplaced"/>
</dbReference>
<proteinExistence type="inferred from homology"/>
<feature type="domain" description="Calponin-homology (CH)" evidence="5">
    <location>
        <begin position="16"/>
        <end position="122"/>
    </location>
</feature>
<dbReference type="InterPro" id="IPR017868">
    <property type="entry name" value="Filamin/ABP280_repeat-like"/>
</dbReference>
<dbReference type="FunFam" id="1.10.418.10:FF:000006">
    <property type="entry name" value="Filamin-B isoform A"/>
    <property type="match status" value="1"/>
</dbReference>
<reference evidence="6" key="2">
    <citation type="submission" date="2025-09" db="UniProtKB">
        <authorList>
            <consortium name="Ensembl"/>
        </authorList>
    </citation>
    <scope>IDENTIFICATION</scope>
</reference>
<evidence type="ECO:0000259" key="5">
    <source>
        <dbReference type="PROSITE" id="PS50021"/>
    </source>
</evidence>
<dbReference type="Pfam" id="PF00630">
    <property type="entry name" value="Filamin"/>
    <property type="match status" value="12"/>
</dbReference>
<feature type="repeat" description="Filamin" evidence="4">
    <location>
        <begin position="248"/>
        <end position="346"/>
    </location>
</feature>
<evidence type="ECO:0000256" key="2">
    <source>
        <dbReference type="ARBA" id="ARBA00022737"/>
    </source>
</evidence>
<dbReference type="FunFam" id="2.60.40.10:FF:000001">
    <property type="entry name" value="Filamin-C isoform b"/>
    <property type="match status" value="6"/>
</dbReference>
<feature type="repeat" description="Filamin" evidence="4">
    <location>
        <begin position="840"/>
        <end position="938"/>
    </location>
</feature>
<dbReference type="FunFam" id="2.60.40.10:FF:000140">
    <property type="entry name" value="FiLamiN (Actin binding protein) homolog"/>
    <property type="match status" value="2"/>
</dbReference>
<feature type="repeat" description="Filamin" evidence="4">
    <location>
        <begin position="1413"/>
        <end position="1467"/>
    </location>
</feature>
<feature type="repeat" description="Filamin" evidence="4">
    <location>
        <begin position="544"/>
        <end position="636"/>
    </location>
</feature>
<feature type="repeat" description="Filamin" evidence="4">
    <location>
        <begin position="348"/>
        <end position="446"/>
    </location>
</feature>
<dbReference type="InterPro" id="IPR036872">
    <property type="entry name" value="CH_dom_sf"/>
</dbReference>
<sequence length="1467" mass="156482">MPATEKDLAQDAPWKKIQQNTFTRWCNEHLKCVHKQINDLHTDLSDGLRFIALLEVLSQKKMPRKHNARPIIRQMQLENVSVGLEFLEREHIRLVSIDSQAIVDGNLKLILGLVWTLILHYSISVPEWEDEEDTSKKQTPKQRLFGWIQNKLPDIPVRNFSKDWQNGRTLGALVDSCAPGLCPDWETWSEEKPVDNAREAMQQADEWLGVPQVITPEEIVDPNVDEYSVMTYLSQFPKAKLKPGAPLRPKLNPKKARAYGPGVEPSGNVATQPTAFVVETVRAGQGDLSVSVKGPTGEDDEVRVTANNDKNHTYAVEYTPKAVGPHEVMVLFANQHISKSPFHVMVSEPQGDANKVSAAGPGLVSAGVVAGRPTDFNINTTGAGVGDVAVVVKGPKDQPTLVDAALEERGPGMYRCCYKPTKEGPHTVAVSFGGLPIPHSPYTVNVAPASKAIACRATGRGLQAKGVRINEIADFTVLTEGAGSGDLQVTLKKPSGVEEPIKQKTMRDTLHSCEYKPTAVGKHTVSVTWAGQHTPGSPFTVDVGPEAGKQKVRAWGPGLSSGMVGKSSDFVVEAVGTDVGALGFSIEGPSQCTIDCTDVGDGSCDVKYWPTEPGCYGVHVICDDDEIKNSPFIAEIVPVNTAFHPEKVRISGKGVEPTGNVVGQPLEFTVDAKDAGKAPLQAFAQDVDGTPVPVKVVDNGDGTYACRYTPQKPIKHTVVVTWGALNVPSSPFRVKVGKGSYPQRVKVSGQGVERTGVKAHEPTSFTVDCSEAGEGDVSVGIKCASGVLGPCEADIDFDIIKNDDDTFLVKYTPLAAGRYTIMVLFADEELPNSPYRIKVDPSHDVHKVKAEGPGVSKTGVQLNQPTQFTVTTKGAGQAKLDVQFTGSTKGNPVRNMSIKDNKDDTHTVAYTPIQQGPMAVAVTYGGDLVPYSPFTVDIAPPVDLGKIQVQGLENKLVVGEEFEFDVNTRGAGGRGKLDVHVVSPSNKPLDCSVEPAHTGNGSTVRFLPKEEGPHRVSMVYDGQLLDDTFTLEAALPPDPKKVRVSGEGLRSGKVGHPAQFSIDTRQAGQGNLSLTVEGPSEAKLECVDNGDGTCSVSYLPVEAGDYLINILFAGTHVPGSPFQATIEPSFDPKKVLVKGEGLKNVKVGDTGSFTLDCSQAGDANLDVKMVSDSGVEADVVTRRQAEGVYAVNYTPVCHGPHTMNVKYGGQSVPTFPARLEVQPSVDTSGIKVFGPGIEKAFCDATTDFSVDASSLTRTGGDDLTASITGPSGVVIDAAVTDKKNGTYVVEYIPFELGKHLVDVMYKEVPVAGSPFPLVVSEGCDPKRVCVSGPGLKSGWTNQTNSFTVETRGAGTGGLGLLIEGPTEAVISCTDNKNGTCLVEYVPQDPGQYEVLVSYGGQPVPGSPFVVPVQDKVNPSKVKVSGSGVEPGVRAGIPQEFVVDASRAGQAPLKVELINPRGVFQELS</sequence>
<evidence type="ECO:0000313" key="7">
    <source>
        <dbReference type="Proteomes" id="UP000694388"/>
    </source>
</evidence>
<dbReference type="PANTHER" id="PTHR38537">
    <property type="entry name" value="JITTERBUG, ISOFORM N"/>
    <property type="match status" value="1"/>
</dbReference>
<dbReference type="InterPro" id="IPR014756">
    <property type="entry name" value="Ig_E-set"/>
</dbReference>
<feature type="repeat" description="Filamin" evidence="4">
    <location>
        <begin position="640"/>
        <end position="736"/>
    </location>
</feature>
<feature type="domain" description="Calponin-homology (CH)" evidence="5">
    <location>
        <begin position="138"/>
        <end position="241"/>
    </location>
</feature>
<feature type="repeat" description="Filamin" evidence="4">
    <location>
        <begin position="1034"/>
        <end position="1126"/>
    </location>
</feature>
<feature type="repeat" description="Filamin" evidence="4">
    <location>
        <begin position="447"/>
        <end position="543"/>
    </location>
</feature>
<dbReference type="PROSITE" id="PS00019">
    <property type="entry name" value="ACTININ_1"/>
    <property type="match status" value="1"/>
</dbReference>
<name>A0A8C4N1K7_EPTBU</name>
<organism evidence="6 7">
    <name type="scientific">Eptatretus burgeri</name>
    <name type="common">Inshore hagfish</name>
    <dbReference type="NCBI Taxonomy" id="7764"/>
    <lineage>
        <taxon>Eukaryota</taxon>
        <taxon>Metazoa</taxon>
        <taxon>Chordata</taxon>
        <taxon>Craniata</taxon>
        <taxon>Vertebrata</taxon>
        <taxon>Cyclostomata</taxon>
        <taxon>Myxini</taxon>
        <taxon>Myxiniformes</taxon>
        <taxon>Myxinidae</taxon>
        <taxon>Eptatretinae</taxon>
        <taxon>Eptatretus</taxon>
    </lineage>
</organism>
<dbReference type="SMART" id="SM00557">
    <property type="entry name" value="IG_FLMN"/>
    <property type="match status" value="12"/>
</dbReference>
<dbReference type="GO" id="GO:0030036">
    <property type="term" value="P:actin cytoskeleton organization"/>
    <property type="evidence" value="ECO:0007669"/>
    <property type="project" value="InterPro"/>
</dbReference>
<dbReference type="PANTHER" id="PTHR38537:SF8">
    <property type="entry name" value="FILAMIN-A"/>
    <property type="match status" value="1"/>
</dbReference>